<gene>
    <name evidence="1" type="ORF">ACHAXA_010307</name>
</gene>
<proteinExistence type="predicted"/>
<accession>A0ABD3RIC8</accession>
<organism evidence="1 2">
    <name type="scientific">Cyclostephanos tholiformis</name>
    <dbReference type="NCBI Taxonomy" id="382380"/>
    <lineage>
        <taxon>Eukaryota</taxon>
        <taxon>Sar</taxon>
        <taxon>Stramenopiles</taxon>
        <taxon>Ochrophyta</taxon>
        <taxon>Bacillariophyta</taxon>
        <taxon>Coscinodiscophyceae</taxon>
        <taxon>Thalassiosirophycidae</taxon>
        <taxon>Stephanodiscales</taxon>
        <taxon>Stephanodiscaceae</taxon>
        <taxon>Cyclostephanos</taxon>
    </lineage>
</organism>
<dbReference type="EMBL" id="JALLPB020000255">
    <property type="protein sequence ID" value="KAL3811531.1"/>
    <property type="molecule type" value="Genomic_DNA"/>
</dbReference>
<keyword evidence="2" id="KW-1185">Reference proteome</keyword>
<dbReference type="Proteomes" id="UP001530377">
    <property type="component" value="Unassembled WGS sequence"/>
</dbReference>
<dbReference type="AlphaFoldDB" id="A0ABD3RIC8"/>
<protein>
    <submittedName>
        <fullName evidence="1">Uncharacterized protein</fullName>
    </submittedName>
</protein>
<evidence type="ECO:0000313" key="2">
    <source>
        <dbReference type="Proteomes" id="UP001530377"/>
    </source>
</evidence>
<comment type="caution">
    <text evidence="1">The sequence shown here is derived from an EMBL/GenBank/DDBJ whole genome shotgun (WGS) entry which is preliminary data.</text>
</comment>
<reference evidence="1 2" key="1">
    <citation type="submission" date="2024-10" db="EMBL/GenBank/DDBJ databases">
        <title>Updated reference genomes for cyclostephanoid diatoms.</title>
        <authorList>
            <person name="Roberts W.R."/>
            <person name="Alverson A.J."/>
        </authorList>
    </citation>
    <scope>NUCLEOTIDE SEQUENCE [LARGE SCALE GENOMIC DNA]</scope>
    <source>
        <strain evidence="1 2">AJA228-03</strain>
    </source>
</reference>
<name>A0ABD3RIC8_9STRA</name>
<evidence type="ECO:0000313" key="1">
    <source>
        <dbReference type="EMBL" id="KAL3811531.1"/>
    </source>
</evidence>
<sequence>MSFLSIQLLSHRRHVHSVTIPIFSTADAAIASPKLRITTATSNFHTSRALLRPGYKPERNPKIGITLEQLRMAARGQGRRLPICHEQQEKVMNSLEAAKYENHAIYKYIKEYDKCREDYDLHHKGKDKALMRELNKYLVRPRKK</sequence>